<organism evidence="1 2">
    <name type="scientific">Rubus argutus</name>
    <name type="common">Southern blackberry</name>
    <dbReference type="NCBI Taxonomy" id="59490"/>
    <lineage>
        <taxon>Eukaryota</taxon>
        <taxon>Viridiplantae</taxon>
        <taxon>Streptophyta</taxon>
        <taxon>Embryophyta</taxon>
        <taxon>Tracheophyta</taxon>
        <taxon>Spermatophyta</taxon>
        <taxon>Magnoliopsida</taxon>
        <taxon>eudicotyledons</taxon>
        <taxon>Gunneridae</taxon>
        <taxon>Pentapetalae</taxon>
        <taxon>rosids</taxon>
        <taxon>fabids</taxon>
        <taxon>Rosales</taxon>
        <taxon>Rosaceae</taxon>
        <taxon>Rosoideae</taxon>
        <taxon>Rosoideae incertae sedis</taxon>
        <taxon>Rubus</taxon>
    </lineage>
</organism>
<protein>
    <submittedName>
        <fullName evidence="1">Uncharacterized protein</fullName>
    </submittedName>
</protein>
<gene>
    <name evidence="1" type="ORF">M0R45_019567</name>
</gene>
<name>A0AAW1X867_RUBAR</name>
<evidence type="ECO:0000313" key="2">
    <source>
        <dbReference type="Proteomes" id="UP001457282"/>
    </source>
</evidence>
<sequence>MVAGRCVEYDGWARTGCALAMAELERRWWDWIDDVGRAATGDEEIDCGGELVGKKGRNRKGKKGAVEGHGFAGRFGDGVIGIWLWW</sequence>
<proteinExistence type="predicted"/>
<dbReference type="Proteomes" id="UP001457282">
    <property type="component" value="Unassembled WGS sequence"/>
</dbReference>
<comment type="caution">
    <text evidence="1">The sequence shown here is derived from an EMBL/GenBank/DDBJ whole genome shotgun (WGS) entry which is preliminary data.</text>
</comment>
<dbReference type="EMBL" id="JBEDUW010000004">
    <property type="protein sequence ID" value="KAK9932324.1"/>
    <property type="molecule type" value="Genomic_DNA"/>
</dbReference>
<keyword evidence="2" id="KW-1185">Reference proteome</keyword>
<evidence type="ECO:0000313" key="1">
    <source>
        <dbReference type="EMBL" id="KAK9932324.1"/>
    </source>
</evidence>
<reference evidence="1 2" key="1">
    <citation type="journal article" date="2023" name="G3 (Bethesda)">
        <title>A chromosome-length genome assembly and annotation of blackberry (Rubus argutus, cv. 'Hillquist').</title>
        <authorList>
            <person name="Bruna T."/>
            <person name="Aryal R."/>
            <person name="Dudchenko O."/>
            <person name="Sargent D.J."/>
            <person name="Mead D."/>
            <person name="Buti M."/>
            <person name="Cavallini A."/>
            <person name="Hytonen T."/>
            <person name="Andres J."/>
            <person name="Pham M."/>
            <person name="Weisz D."/>
            <person name="Mascagni F."/>
            <person name="Usai G."/>
            <person name="Natali L."/>
            <person name="Bassil N."/>
            <person name="Fernandez G.E."/>
            <person name="Lomsadze A."/>
            <person name="Armour M."/>
            <person name="Olukolu B."/>
            <person name="Poorten T."/>
            <person name="Britton C."/>
            <person name="Davik J."/>
            <person name="Ashrafi H."/>
            <person name="Aiden E.L."/>
            <person name="Borodovsky M."/>
            <person name="Worthington M."/>
        </authorList>
    </citation>
    <scope>NUCLEOTIDE SEQUENCE [LARGE SCALE GENOMIC DNA]</scope>
    <source>
        <strain evidence="1">PI 553951</strain>
    </source>
</reference>
<dbReference type="AlphaFoldDB" id="A0AAW1X867"/>
<accession>A0AAW1X867</accession>